<evidence type="ECO:0000256" key="1">
    <source>
        <dbReference type="ARBA" id="ARBA00022723"/>
    </source>
</evidence>
<gene>
    <name evidence="6" type="ORF">ISN45_Aa04g007240</name>
</gene>
<keyword evidence="3" id="KW-0862">Zinc</keyword>
<reference evidence="6 7" key="1">
    <citation type="submission" date="2020-12" db="EMBL/GenBank/DDBJ databases">
        <title>Concerted genomic and epigenomic changes stabilize Arabidopsis allopolyploids.</title>
        <authorList>
            <person name="Chen Z."/>
        </authorList>
    </citation>
    <scope>NUCLEOTIDE SEQUENCE [LARGE SCALE GENOMIC DNA]</scope>
    <source>
        <strain evidence="6">Allo738</strain>
        <tissue evidence="6">Leaf</tissue>
    </source>
</reference>
<evidence type="ECO:0000313" key="6">
    <source>
        <dbReference type="EMBL" id="KAG7567888.1"/>
    </source>
</evidence>
<protein>
    <submittedName>
        <fullName evidence="6">Zinc finger SWIM-type</fullName>
    </submittedName>
</protein>
<evidence type="ECO:0000256" key="4">
    <source>
        <dbReference type="PROSITE-ProRule" id="PRU00325"/>
    </source>
</evidence>
<dbReference type="Pfam" id="PF03108">
    <property type="entry name" value="DBD_Tnp_Mut"/>
    <property type="match status" value="1"/>
</dbReference>
<dbReference type="Pfam" id="PF10551">
    <property type="entry name" value="MULE"/>
    <property type="match status" value="1"/>
</dbReference>
<keyword evidence="7" id="KW-1185">Reference proteome</keyword>
<comment type="caution">
    <text evidence="6">The sequence shown here is derived from an EMBL/GenBank/DDBJ whole genome shotgun (WGS) entry which is preliminary data.</text>
</comment>
<feature type="domain" description="SWIM-type" evidence="5">
    <location>
        <begin position="1087"/>
        <end position="1119"/>
    </location>
</feature>
<dbReference type="PROSITE" id="PS50966">
    <property type="entry name" value="ZF_SWIM"/>
    <property type="match status" value="1"/>
</dbReference>
<dbReference type="GO" id="GO:0008270">
    <property type="term" value="F:zinc ion binding"/>
    <property type="evidence" value="ECO:0007669"/>
    <property type="project" value="UniProtKB-KW"/>
</dbReference>
<keyword evidence="2 4" id="KW-0863">Zinc-finger</keyword>
<dbReference type="Proteomes" id="UP000694240">
    <property type="component" value="Chromosome 9"/>
</dbReference>
<evidence type="ECO:0000259" key="5">
    <source>
        <dbReference type="PROSITE" id="PS50966"/>
    </source>
</evidence>
<dbReference type="InterPro" id="IPR006564">
    <property type="entry name" value="Znf_PMZ"/>
</dbReference>
<dbReference type="SMART" id="SM00575">
    <property type="entry name" value="ZnF_PMZ"/>
    <property type="match status" value="1"/>
</dbReference>
<evidence type="ECO:0000256" key="2">
    <source>
        <dbReference type="ARBA" id="ARBA00022771"/>
    </source>
</evidence>
<dbReference type="EMBL" id="JAEFBK010000009">
    <property type="protein sequence ID" value="KAG7567888.1"/>
    <property type="molecule type" value="Genomic_DNA"/>
</dbReference>
<evidence type="ECO:0000313" key="7">
    <source>
        <dbReference type="Proteomes" id="UP000694240"/>
    </source>
</evidence>
<dbReference type="AlphaFoldDB" id="A0A8T2A3Z8"/>
<dbReference type="PANTHER" id="PTHR31973:SF187">
    <property type="entry name" value="MUTATOR TRANSPOSASE MUDRA PROTEIN"/>
    <property type="match status" value="1"/>
</dbReference>
<evidence type="ECO:0000256" key="3">
    <source>
        <dbReference type="ARBA" id="ARBA00022833"/>
    </source>
</evidence>
<name>A0A8T2A3Z8_9BRAS</name>
<organism evidence="6 7">
    <name type="scientific">Arabidopsis thaliana x Arabidopsis arenosa</name>
    <dbReference type="NCBI Taxonomy" id="1240361"/>
    <lineage>
        <taxon>Eukaryota</taxon>
        <taxon>Viridiplantae</taxon>
        <taxon>Streptophyta</taxon>
        <taxon>Embryophyta</taxon>
        <taxon>Tracheophyta</taxon>
        <taxon>Spermatophyta</taxon>
        <taxon>Magnoliopsida</taxon>
        <taxon>eudicotyledons</taxon>
        <taxon>Gunneridae</taxon>
        <taxon>Pentapetalae</taxon>
        <taxon>rosids</taxon>
        <taxon>malvids</taxon>
        <taxon>Brassicales</taxon>
        <taxon>Brassicaceae</taxon>
        <taxon>Camelineae</taxon>
        <taxon>Arabidopsis</taxon>
    </lineage>
</organism>
<proteinExistence type="predicted"/>
<keyword evidence="1" id="KW-0479">Metal-binding</keyword>
<dbReference type="InterPro" id="IPR007527">
    <property type="entry name" value="Znf_SWIM"/>
</dbReference>
<dbReference type="Pfam" id="PF04434">
    <property type="entry name" value="SWIM"/>
    <property type="match status" value="1"/>
</dbReference>
<accession>A0A8T2A3Z8</accession>
<dbReference type="InterPro" id="IPR004332">
    <property type="entry name" value="Transposase_MuDR"/>
</dbReference>
<dbReference type="PANTHER" id="PTHR31973">
    <property type="entry name" value="POLYPROTEIN, PUTATIVE-RELATED"/>
    <property type="match status" value="1"/>
</dbReference>
<sequence length="1196" mass="133180">MDDDTFEDLTVKVSKAFGICFLETGAQLSYWCEGQDLVFTQAKMPPVTIDTDSGLAKFKQAKKVNTGLNMYLTLGKQSSNAGADVGGDICGSPKNGIIDVDDSYGDIRLGGDEFPGKSTADTCSTELLLRAVSEEKAAYKDRACGQQNTSADFPGPHATNAGSCGNVLTFEDPEFLKAIDEMEDGCLDKTRNSVNNKSMGKRKMVDDILSTPIRGGRKYGDINGDSDVGSVSIDHEVDYDFDKMRELIEKDYPLDWDPYADIRGHNSCSHIKLDLLQNPLLRAKNACSGGSLDKGASGPNHVPRMPHLSPIGFSLQIDYESVEVEELMVEDSGGVRKEIITQRTRARNPHGHVLRMSSLEDVDLREPHDRPPPTILLGKENIDTNIVPVDCRVKTWSADKDRGQPSTIGVDMDRIGDVDLREAQDRPHSTSLLGCDTIDNNIGHVSCRGKTRSADKDHTLQTNIVAETLSIVGDTNNPPDDRHETLDRQTAMILSATDNIDANVAHVNCSARTSSADNARGPINEALEQFTAFLRNVDHSGHNSQPLSTDVYVPDRGITSFMRMERGQSSNADNTIQTRNPTHFTQSVVEPLSIDFVDIQRDLDQITAEDPVLFTDAAPFRDNAIRAPSDRANMNLRRSGDALFIGRVFKDKNEMRKALSVYSIKRLFNFRIKASDKTRVIAVCDDPKCNWRVYAINHKNSKKFQIRTATLQHNCCVGTRSQYGKKAAATILGDLLKAKYAHGKKGPRACELPEIVLAELNVTISYMKAWNAKELAMHRASGNAEEGYKFLLTYLHLLKSTNPGTLSSVHTTTTIEGATLFKYLFFALVASIAGYRHFRKVICIDGTQTKGKYQSCLVAASGQDGNYQIFPLAFGIVDSENTLSWTWFFRQLSQFVPNEEDLVFVSDRHAAIYAGLRSVYPLAKHGTCTVHLFRNVKHHFKCEGLAVMVSNAARAYTVGDLRYWWDKIVARNRKCAEYLLEIGIPHWTLAFFPGMRYNLMSSNISESLNAALQKAIDFPVVTMVEFIRTMLMRWFCQRRAEANKTQTRCTPEIEEMLIEHLKDATDCAVIASTDLIFQVNDGYGCVFTVDLGKKTCTCRVFDMLMVPCCHALACVGIHNVDIYSLVGEYCMVEEWRKLWCEMILPPAREKDVDLPVQFTEVSMNPPKTKRGSGRFRTARIPSQGEQSVSTSHLHVV</sequence>
<dbReference type="InterPro" id="IPR018289">
    <property type="entry name" value="MULE_transposase_dom"/>
</dbReference>